<proteinExistence type="predicted"/>
<keyword evidence="1" id="KW-0812">Transmembrane</keyword>
<dbReference type="EMBL" id="FOAD01000002">
    <property type="protein sequence ID" value="SEK95400.1"/>
    <property type="molecule type" value="Genomic_DNA"/>
</dbReference>
<accession>A0A1H7L9A7</accession>
<dbReference type="RefSeq" id="WP_074792873.1">
    <property type="nucleotide sequence ID" value="NZ_FOAD01000002.1"/>
</dbReference>
<feature type="transmembrane region" description="Helical" evidence="1">
    <location>
        <begin position="72"/>
        <end position="89"/>
    </location>
</feature>
<evidence type="ECO:0000256" key="1">
    <source>
        <dbReference type="SAM" id="Phobius"/>
    </source>
</evidence>
<evidence type="ECO:0000313" key="3">
    <source>
        <dbReference type="Proteomes" id="UP000183894"/>
    </source>
</evidence>
<keyword evidence="1" id="KW-0472">Membrane</keyword>
<organism evidence="2 3">
    <name type="scientific">Haloferax larsenii</name>
    <dbReference type="NCBI Taxonomy" id="302484"/>
    <lineage>
        <taxon>Archaea</taxon>
        <taxon>Methanobacteriati</taxon>
        <taxon>Methanobacteriota</taxon>
        <taxon>Stenosarchaea group</taxon>
        <taxon>Halobacteria</taxon>
        <taxon>Halobacteriales</taxon>
        <taxon>Haloferacaceae</taxon>
        <taxon>Haloferax</taxon>
    </lineage>
</organism>
<keyword evidence="1" id="KW-1133">Transmembrane helix</keyword>
<protein>
    <submittedName>
        <fullName evidence="2">Uncharacterized protein</fullName>
    </submittedName>
</protein>
<dbReference type="AlphaFoldDB" id="A0A1H7L9A7"/>
<dbReference type="InterPro" id="IPR055896">
    <property type="entry name" value="DUF7473"/>
</dbReference>
<dbReference type="OrthoDB" id="326734at2157"/>
<evidence type="ECO:0000313" key="2">
    <source>
        <dbReference type="EMBL" id="SEK95400.1"/>
    </source>
</evidence>
<dbReference type="Pfam" id="PF24285">
    <property type="entry name" value="DUF7473"/>
    <property type="match status" value="1"/>
</dbReference>
<sequence>MDVLSLQTAADGAPITAVAGTFALFALFLSLTAHIAARNVLGDVEVKKAFAVGPVPAAIAVVFTAFQLNSFLALALAIAFDFGLVRFLYGQSNRLSAYVVFIHFVVSVILGVILFGLAVILSSAPV</sequence>
<name>A0A1H7L9A7_HALLR</name>
<feature type="transmembrane region" description="Helical" evidence="1">
    <location>
        <begin position="12"/>
        <end position="37"/>
    </location>
</feature>
<feature type="transmembrane region" description="Helical" evidence="1">
    <location>
        <begin position="49"/>
        <end position="66"/>
    </location>
</feature>
<reference evidence="2 3" key="1">
    <citation type="submission" date="2016-10" db="EMBL/GenBank/DDBJ databases">
        <authorList>
            <person name="de Groot N.N."/>
        </authorList>
    </citation>
    <scope>NUCLEOTIDE SEQUENCE [LARGE SCALE GENOMIC DNA]</scope>
    <source>
        <strain evidence="2 3">CDM_5</strain>
    </source>
</reference>
<feature type="transmembrane region" description="Helical" evidence="1">
    <location>
        <begin position="96"/>
        <end position="121"/>
    </location>
</feature>
<gene>
    <name evidence="2" type="ORF">SAMN04488691_102249</name>
</gene>
<dbReference type="Proteomes" id="UP000183894">
    <property type="component" value="Unassembled WGS sequence"/>
</dbReference>